<keyword evidence="6" id="KW-0482">Metalloprotease</keyword>
<dbReference type="InterPro" id="IPR050626">
    <property type="entry name" value="Peptidase_M16"/>
</dbReference>
<evidence type="ECO:0000256" key="6">
    <source>
        <dbReference type="ARBA" id="ARBA00023049"/>
    </source>
</evidence>
<dbReference type="Proteomes" id="UP001469553">
    <property type="component" value="Unassembled WGS sequence"/>
</dbReference>
<dbReference type="InterPro" id="IPR011765">
    <property type="entry name" value="Pept_M16_N"/>
</dbReference>
<organism evidence="8 9">
    <name type="scientific">Ameca splendens</name>
    <dbReference type="NCBI Taxonomy" id="208324"/>
    <lineage>
        <taxon>Eukaryota</taxon>
        <taxon>Metazoa</taxon>
        <taxon>Chordata</taxon>
        <taxon>Craniata</taxon>
        <taxon>Vertebrata</taxon>
        <taxon>Euteleostomi</taxon>
        <taxon>Actinopterygii</taxon>
        <taxon>Neopterygii</taxon>
        <taxon>Teleostei</taxon>
        <taxon>Neoteleostei</taxon>
        <taxon>Acanthomorphata</taxon>
        <taxon>Ovalentaria</taxon>
        <taxon>Atherinomorphae</taxon>
        <taxon>Cyprinodontiformes</taxon>
        <taxon>Goodeidae</taxon>
        <taxon>Ameca</taxon>
    </lineage>
</organism>
<dbReference type="EMBL" id="JAHRIP010014716">
    <property type="protein sequence ID" value="MEQ2285792.1"/>
    <property type="molecule type" value="Genomic_DNA"/>
</dbReference>
<evidence type="ECO:0000256" key="3">
    <source>
        <dbReference type="ARBA" id="ARBA00022723"/>
    </source>
</evidence>
<sequence>MGYVGAGCPGYQNGRCHWRGTVTSSNVQIVQYSANKWSNTVVFMGSEKYPAENDFDAFLKKHGGSDNASTDCERTIFQFDVHKKYFREALDRWAQFFICPLMIEDAVDREVEAVDSEYQLARPSDSHRKEMLFGSLAKPGHPMGKFCWGEKTS</sequence>
<dbReference type="SUPFAM" id="SSF63411">
    <property type="entry name" value="LuxS/MPP-like metallohydrolase"/>
    <property type="match status" value="1"/>
</dbReference>
<evidence type="ECO:0000256" key="4">
    <source>
        <dbReference type="ARBA" id="ARBA00022801"/>
    </source>
</evidence>
<evidence type="ECO:0000313" key="8">
    <source>
        <dbReference type="EMBL" id="MEQ2285792.1"/>
    </source>
</evidence>
<keyword evidence="2" id="KW-0645">Protease</keyword>
<proteinExistence type="inferred from homology"/>
<dbReference type="PANTHER" id="PTHR43690:SF18">
    <property type="entry name" value="INSULIN-DEGRADING ENZYME-RELATED"/>
    <property type="match status" value="1"/>
</dbReference>
<dbReference type="InterPro" id="IPR011249">
    <property type="entry name" value="Metalloenz_LuxS/M16"/>
</dbReference>
<evidence type="ECO:0000256" key="5">
    <source>
        <dbReference type="ARBA" id="ARBA00022833"/>
    </source>
</evidence>
<feature type="domain" description="Peptidase M16 N-terminal" evidence="7">
    <location>
        <begin position="41"/>
        <end position="139"/>
    </location>
</feature>
<evidence type="ECO:0000259" key="7">
    <source>
        <dbReference type="Pfam" id="PF00675"/>
    </source>
</evidence>
<name>A0ABV0XWA1_9TELE</name>
<protein>
    <recommendedName>
        <fullName evidence="7">Peptidase M16 N-terminal domain-containing protein</fullName>
    </recommendedName>
</protein>
<comment type="caution">
    <text evidence="8">The sequence shown here is derived from an EMBL/GenBank/DDBJ whole genome shotgun (WGS) entry which is preliminary data.</text>
</comment>
<evidence type="ECO:0000256" key="1">
    <source>
        <dbReference type="ARBA" id="ARBA00007261"/>
    </source>
</evidence>
<evidence type="ECO:0000256" key="2">
    <source>
        <dbReference type="ARBA" id="ARBA00022670"/>
    </source>
</evidence>
<keyword evidence="3" id="KW-0479">Metal-binding</keyword>
<dbReference type="Pfam" id="PF00675">
    <property type="entry name" value="Peptidase_M16"/>
    <property type="match status" value="1"/>
</dbReference>
<reference evidence="8 9" key="1">
    <citation type="submission" date="2021-06" db="EMBL/GenBank/DDBJ databases">
        <authorList>
            <person name="Palmer J.M."/>
        </authorList>
    </citation>
    <scope>NUCLEOTIDE SEQUENCE [LARGE SCALE GENOMIC DNA]</scope>
    <source>
        <strain evidence="8 9">AS_MEX2019</strain>
        <tissue evidence="8">Muscle</tissue>
    </source>
</reference>
<dbReference type="PANTHER" id="PTHR43690">
    <property type="entry name" value="NARDILYSIN"/>
    <property type="match status" value="1"/>
</dbReference>
<gene>
    <name evidence="8" type="ORF">AMECASPLE_035528</name>
</gene>
<evidence type="ECO:0000313" key="9">
    <source>
        <dbReference type="Proteomes" id="UP001469553"/>
    </source>
</evidence>
<keyword evidence="4" id="KW-0378">Hydrolase</keyword>
<accession>A0ABV0XWA1</accession>
<keyword evidence="5" id="KW-0862">Zinc</keyword>
<keyword evidence="9" id="KW-1185">Reference proteome</keyword>
<comment type="similarity">
    <text evidence="1">Belongs to the peptidase M16 family.</text>
</comment>
<dbReference type="Gene3D" id="3.30.830.10">
    <property type="entry name" value="Metalloenzyme, LuxS/M16 peptidase-like"/>
    <property type="match status" value="1"/>
</dbReference>